<gene>
    <name evidence="1" type="ORF">AWC16_06585</name>
</gene>
<proteinExistence type="predicted"/>
<reference evidence="1 2" key="1">
    <citation type="submission" date="2016-01" db="EMBL/GenBank/DDBJ databases">
        <title>The new phylogeny of the genus Mycobacterium.</title>
        <authorList>
            <person name="Tarcisio F."/>
            <person name="Conor M."/>
            <person name="Antonella G."/>
            <person name="Elisabetta G."/>
            <person name="Giulia F.S."/>
            <person name="Sara T."/>
            <person name="Anna F."/>
            <person name="Clotilde B."/>
            <person name="Roberto B."/>
            <person name="Veronica D.S."/>
            <person name="Fabio R."/>
            <person name="Monica P."/>
            <person name="Olivier J."/>
            <person name="Enrico T."/>
            <person name="Nicola S."/>
        </authorList>
    </citation>
    <scope>NUCLEOTIDE SEQUENCE [LARGE SCALE GENOMIC DNA]</scope>
    <source>
        <strain evidence="1 2">DSM 45394</strain>
    </source>
</reference>
<evidence type="ECO:0000313" key="2">
    <source>
        <dbReference type="Proteomes" id="UP000193866"/>
    </source>
</evidence>
<name>A0A1X1YP51_9MYCO</name>
<dbReference type="EMBL" id="LQPG01000010">
    <property type="protein sequence ID" value="ORW12813.1"/>
    <property type="molecule type" value="Genomic_DNA"/>
</dbReference>
<dbReference type="STRING" id="1108812.AWC16_06585"/>
<comment type="caution">
    <text evidence="1">The sequence shown here is derived from an EMBL/GenBank/DDBJ whole genome shotgun (WGS) entry which is preliminary data.</text>
</comment>
<sequence length="158" mass="17745">MLSNVPRIIFDEMDTGPEEFAARLPLAGELIRFLPGDDRPDYCMVKLDQPLLFVPEPPQEIPDWLQERIAVNAWPTPGFDIDRASADLVVRPPDRPPAVWVPGLIICARLVGTPMSPTMRDLWVNVAYIVDSAQIGEDRVDFDKNYPAAIARINLIEP</sequence>
<accession>A0A1X1YP51</accession>
<keyword evidence="2" id="KW-1185">Reference proteome</keyword>
<organism evidence="1 2">
    <name type="scientific">Mycolicibacter longobardus</name>
    <dbReference type="NCBI Taxonomy" id="1108812"/>
    <lineage>
        <taxon>Bacteria</taxon>
        <taxon>Bacillati</taxon>
        <taxon>Actinomycetota</taxon>
        <taxon>Actinomycetes</taxon>
        <taxon>Mycobacteriales</taxon>
        <taxon>Mycobacteriaceae</taxon>
        <taxon>Mycolicibacter</taxon>
    </lineage>
</organism>
<protein>
    <submittedName>
        <fullName evidence="1">Uncharacterized protein</fullName>
    </submittedName>
</protein>
<dbReference type="AlphaFoldDB" id="A0A1X1YP51"/>
<evidence type="ECO:0000313" key="1">
    <source>
        <dbReference type="EMBL" id="ORW12813.1"/>
    </source>
</evidence>
<dbReference type="Proteomes" id="UP000193866">
    <property type="component" value="Unassembled WGS sequence"/>
</dbReference>